<evidence type="ECO:0000256" key="3">
    <source>
        <dbReference type="ARBA" id="ARBA00023163"/>
    </source>
</evidence>
<keyword evidence="1" id="KW-0805">Transcription regulation</keyword>
<evidence type="ECO:0000256" key="4">
    <source>
        <dbReference type="PROSITE-ProRule" id="PRU00335"/>
    </source>
</evidence>
<evidence type="ECO:0000313" key="6">
    <source>
        <dbReference type="EMBL" id="NIY65118.1"/>
    </source>
</evidence>
<dbReference type="EMBL" id="JAALLH010000001">
    <property type="protein sequence ID" value="NIY65118.1"/>
    <property type="molecule type" value="Genomic_DNA"/>
</dbReference>
<dbReference type="InterPro" id="IPR009057">
    <property type="entry name" value="Homeodomain-like_sf"/>
</dbReference>
<dbReference type="InterPro" id="IPR041347">
    <property type="entry name" value="MftR_C"/>
</dbReference>
<dbReference type="PANTHER" id="PTHR30055">
    <property type="entry name" value="HTH-TYPE TRANSCRIPTIONAL REGULATOR RUTR"/>
    <property type="match status" value="1"/>
</dbReference>
<sequence>MAISNMMTASAVIDPSTHDDSICCHILVGMPRWESDAQGRLERAALELFETQGFERTSVAQIARTAGLTERSFYRYFPDKREVLFADNELEAHLVAQVEAADPSLRPIEALLTALGTADEVFHPRDFLLRRIKVIAANPALAERDLIKLADIADALARALERRGVEPGKARFIIDVAIAISRRATSRWLAEPDAALSELVAQAAAELYETVTPPAPTVH</sequence>
<proteinExistence type="predicted"/>
<dbReference type="Pfam" id="PF17754">
    <property type="entry name" value="TetR_C_14"/>
    <property type="match status" value="1"/>
</dbReference>
<dbReference type="GO" id="GO:0000976">
    <property type="term" value="F:transcription cis-regulatory region binding"/>
    <property type="evidence" value="ECO:0007669"/>
    <property type="project" value="TreeGrafter"/>
</dbReference>
<protein>
    <recommendedName>
        <fullName evidence="5">HTH tetR-type domain-containing protein</fullName>
    </recommendedName>
</protein>
<dbReference type="PROSITE" id="PS01081">
    <property type="entry name" value="HTH_TETR_1"/>
    <property type="match status" value="1"/>
</dbReference>
<feature type="DNA-binding region" description="H-T-H motif" evidence="4">
    <location>
        <begin position="58"/>
        <end position="77"/>
    </location>
</feature>
<evidence type="ECO:0000256" key="2">
    <source>
        <dbReference type="ARBA" id="ARBA00023125"/>
    </source>
</evidence>
<name>A0A7X5X218_STRMQ</name>
<dbReference type="InterPro" id="IPR050109">
    <property type="entry name" value="HTH-type_TetR-like_transc_reg"/>
</dbReference>
<dbReference type="SUPFAM" id="SSF46689">
    <property type="entry name" value="Homeodomain-like"/>
    <property type="match status" value="1"/>
</dbReference>
<evidence type="ECO:0000256" key="1">
    <source>
        <dbReference type="ARBA" id="ARBA00023015"/>
    </source>
</evidence>
<accession>A0A7X5X218</accession>
<dbReference type="PANTHER" id="PTHR30055:SF238">
    <property type="entry name" value="MYCOFACTOCIN BIOSYNTHESIS TRANSCRIPTIONAL REGULATOR MFTR-RELATED"/>
    <property type="match status" value="1"/>
</dbReference>
<dbReference type="PROSITE" id="PS50977">
    <property type="entry name" value="HTH_TETR_2"/>
    <property type="match status" value="1"/>
</dbReference>
<gene>
    <name evidence="6" type="ORF">SMALB_3097</name>
</gene>
<evidence type="ECO:0000313" key="7">
    <source>
        <dbReference type="Proteomes" id="UP000536624"/>
    </source>
</evidence>
<keyword evidence="3" id="KW-0804">Transcription</keyword>
<dbReference type="Proteomes" id="UP000536624">
    <property type="component" value="Unassembled WGS sequence"/>
</dbReference>
<dbReference type="InterPro" id="IPR023772">
    <property type="entry name" value="DNA-bd_HTH_TetR-type_CS"/>
</dbReference>
<dbReference type="GO" id="GO:0003700">
    <property type="term" value="F:DNA-binding transcription factor activity"/>
    <property type="evidence" value="ECO:0007669"/>
    <property type="project" value="TreeGrafter"/>
</dbReference>
<dbReference type="PRINTS" id="PR00455">
    <property type="entry name" value="HTHTETR"/>
</dbReference>
<evidence type="ECO:0000259" key="5">
    <source>
        <dbReference type="PROSITE" id="PS50977"/>
    </source>
</evidence>
<reference evidence="6 7" key="1">
    <citation type="submission" date="2020-02" db="EMBL/GenBank/DDBJ databases">
        <title>Streptomyces malaysiensis DSM14702 (JHCC583434, PFL_A843) Genome sequencing and assembly.</title>
        <authorList>
            <person name="Samborskyy M."/>
        </authorList>
    </citation>
    <scope>NUCLEOTIDE SEQUENCE [LARGE SCALE GENOMIC DNA]</scope>
    <source>
        <strain evidence="6 7">DSM 14702</strain>
    </source>
</reference>
<feature type="domain" description="HTH tetR-type" evidence="5">
    <location>
        <begin position="35"/>
        <end position="95"/>
    </location>
</feature>
<dbReference type="Pfam" id="PF00440">
    <property type="entry name" value="TetR_N"/>
    <property type="match status" value="1"/>
</dbReference>
<dbReference type="InterPro" id="IPR001647">
    <property type="entry name" value="HTH_TetR"/>
</dbReference>
<comment type="caution">
    <text evidence="6">The sequence shown here is derived from an EMBL/GenBank/DDBJ whole genome shotgun (WGS) entry which is preliminary data.</text>
</comment>
<keyword evidence="2 4" id="KW-0238">DNA-binding</keyword>
<dbReference type="Gene3D" id="1.10.357.10">
    <property type="entry name" value="Tetracycline Repressor, domain 2"/>
    <property type="match status" value="1"/>
</dbReference>
<dbReference type="AlphaFoldDB" id="A0A7X5X218"/>
<organism evidence="6 7">
    <name type="scientific">Streptomyces malaysiensis</name>
    <dbReference type="NCBI Taxonomy" id="92644"/>
    <lineage>
        <taxon>Bacteria</taxon>
        <taxon>Bacillati</taxon>
        <taxon>Actinomycetota</taxon>
        <taxon>Actinomycetes</taxon>
        <taxon>Kitasatosporales</taxon>
        <taxon>Streptomycetaceae</taxon>
        <taxon>Streptomyces</taxon>
        <taxon>Streptomyces violaceusniger group</taxon>
    </lineage>
</organism>